<sequence length="214" mass="22837">MTTLLRRTPGPAVAWWGFGVAAFYAIAVRFYQAAGGEIGMAGEMLPEHAAGAGMASYLAGLLILLGGVACLYLGLPEVRRIPRWFPVGGGREIPGVLLRPLCLTPVLVGAVFAVAHAFVGTTTKAAALLGVMEIPYPDVWAWIDEDATAWWDLAFYEPCFLLLGVFLHLSAVRYLRATGREAVARWTTVVSAVCAVGFAAVGIWMVASDKVLVL</sequence>
<reference evidence="2 3" key="1">
    <citation type="submission" date="2020-08" db="EMBL/GenBank/DDBJ databases">
        <title>Genomic Encyclopedia of Type Strains, Phase IV (KMG-IV): sequencing the most valuable type-strain genomes for metagenomic binning, comparative biology and taxonomic classification.</title>
        <authorList>
            <person name="Goeker M."/>
        </authorList>
    </citation>
    <scope>NUCLEOTIDE SEQUENCE [LARGE SCALE GENOMIC DNA]</scope>
    <source>
        <strain evidence="2 3">YIM 65646</strain>
    </source>
</reference>
<evidence type="ECO:0000313" key="3">
    <source>
        <dbReference type="Proteomes" id="UP000548476"/>
    </source>
</evidence>
<dbReference type="EMBL" id="JACHGT010000019">
    <property type="protein sequence ID" value="MBB6039053.1"/>
    <property type="molecule type" value="Genomic_DNA"/>
</dbReference>
<dbReference type="Proteomes" id="UP000548476">
    <property type="component" value="Unassembled WGS sequence"/>
</dbReference>
<feature type="transmembrane region" description="Helical" evidence="1">
    <location>
        <begin position="187"/>
        <end position="207"/>
    </location>
</feature>
<keyword evidence="3" id="KW-1185">Reference proteome</keyword>
<name>A0A841FWC1_9ACTN</name>
<feature type="transmembrane region" description="Helical" evidence="1">
    <location>
        <begin position="96"/>
        <end position="119"/>
    </location>
</feature>
<accession>A0A841FWC1</accession>
<feature type="transmembrane region" description="Helical" evidence="1">
    <location>
        <begin position="155"/>
        <end position="175"/>
    </location>
</feature>
<evidence type="ECO:0000256" key="1">
    <source>
        <dbReference type="SAM" id="Phobius"/>
    </source>
</evidence>
<gene>
    <name evidence="2" type="ORF">HNR73_006942</name>
</gene>
<evidence type="ECO:0008006" key="4">
    <source>
        <dbReference type="Google" id="ProtNLM"/>
    </source>
</evidence>
<dbReference type="RefSeq" id="WP_184792071.1">
    <property type="nucleotide sequence ID" value="NZ_BONT01000114.1"/>
</dbReference>
<dbReference type="AlphaFoldDB" id="A0A841FWC1"/>
<keyword evidence="1" id="KW-1133">Transmembrane helix</keyword>
<feature type="transmembrane region" description="Helical" evidence="1">
    <location>
        <begin position="54"/>
        <end position="75"/>
    </location>
</feature>
<protein>
    <recommendedName>
        <fullName evidence="4">DUF3995 domain-containing protein</fullName>
    </recommendedName>
</protein>
<proteinExistence type="predicted"/>
<organism evidence="2 3">
    <name type="scientific">Phytomonospora endophytica</name>
    <dbReference type="NCBI Taxonomy" id="714109"/>
    <lineage>
        <taxon>Bacteria</taxon>
        <taxon>Bacillati</taxon>
        <taxon>Actinomycetota</taxon>
        <taxon>Actinomycetes</taxon>
        <taxon>Micromonosporales</taxon>
        <taxon>Micromonosporaceae</taxon>
        <taxon>Phytomonospora</taxon>
    </lineage>
</organism>
<evidence type="ECO:0000313" key="2">
    <source>
        <dbReference type="EMBL" id="MBB6039053.1"/>
    </source>
</evidence>
<keyword evidence="1" id="KW-0472">Membrane</keyword>
<feature type="transmembrane region" description="Helical" evidence="1">
    <location>
        <begin position="12"/>
        <end position="34"/>
    </location>
</feature>
<keyword evidence="1" id="KW-0812">Transmembrane</keyword>
<comment type="caution">
    <text evidence="2">The sequence shown here is derived from an EMBL/GenBank/DDBJ whole genome shotgun (WGS) entry which is preliminary data.</text>
</comment>